<dbReference type="InterPro" id="IPR036259">
    <property type="entry name" value="MFS_trans_sf"/>
</dbReference>
<feature type="transmembrane region" description="Helical" evidence="7">
    <location>
        <begin position="158"/>
        <end position="176"/>
    </location>
</feature>
<dbReference type="InterPro" id="IPR050171">
    <property type="entry name" value="MFS_Transporters"/>
</dbReference>
<evidence type="ECO:0000256" key="6">
    <source>
        <dbReference type="ARBA" id="ARBA00023136"/>
    </source>
</evidence>
<evidence type="ECO:0000256" key="3">
    <source>
        <dbReference type="ARBA" id="ARBA00022475"/>
    </source>
</evidence>
<dbReference type="STRING" id="177437.HRM2_48900"/>
<keyword evidence="2" id="KW-0813">Transport</keyword>
<sequence>MIRIAVLSLSLLTVMSGAAVAPAMADIIAFFPDASALLGKMVLTTPALSIIPVALLTGMLSNRVPRKRLIYTGIFFYIAGGFGGGMADSIPFLLFMRAILGIGVGILMPLSTGIIADLWSGYEKTKTMGYASASTNLGGVIATLLSGLLASISWRASFYIYLLGVPVWLLVFFFLPEQYPKQAQEKQPGDQIQIM</sequence>
<dbReference type="PANTHER" id="PTHR23517">
    <property type="entry name" value="RESISTANCE PROTEIN MDTM, PUTATIVE-RELATED-RELATED"/>
    <property type="match status" value="1"/>
</dbReference>
<dbReference type="eggNOG" id="COG2814">
    <property type="taxonomic scope" value="Bacteria"/>
</dbReference>
<name>C0QIJ4_DESAH</name>
<evidence type="ECO:0000313" key="10">
    <source>
        <dbReference type="EMBL" id="ACN17938.1"/>
    </source>
</evidence>
<keyword evidence="5 7" id="KW-1133">Transmembrane helix</keyword>
<evidence type="ECO:0000256" key="4">
    <source>
        <dbReference type="ARBA" id="ARBA00022692"/>
    </source>
</evidence>
<proteinExistence type="predicted"/>
<feature type="chain" id="PRO_5005339773" evidence="8">
    <location>
        <begin position="26"/>
        <end position="195"/>
    </location>
</feature>
<feature type="signal peptide" evidence="8">
    <location>
        <begin position="1"/>
        <end position="25"/>
    </location>
</feature>
<evidence type="ECO:0000256" key="5">
    <source>
        <dbReference type="ARBA" id="ARBA00022989"/>
    </source>
</evidence>
<dbReference type="AlphaFoldDB" id="C0QIJ4"/>
<keyword evidence="8" id="KW-0732">Signal</keyword>
<organism evidence="10 11">
    <name type="scientific">Desulforapulum autotrophicum (strain ATCC 43914 / DSM 3382 / VKM B-1955 / HRM2)</name>
    <name type="common">Desulfobacterium autotrophicum</name>
    <dbReference type="NCBI Taxonomy" id="177437"/>
    <lineage>
        <taxon>Bacteria</taxon>
        <taxon>Pseudomonadati</taxon>
        <taxon>Thermodesulfobacteriota</taxon>
        <taxon>Desulfobacteria</taxon>
        <taxon>Desulfobacterales</taxon>
        <taxon>Desulfobacteraceae</taxon>
        <taxon>Desulforapulum</taxon>
    </lineage>
</organism>
<gene>
    <name evidence="10" type="ordered locus">HRM2_48900</name>
</gene>
<keyword evidence="11" id="KW-1185">Reference proteome</keyword>
<comment type="subcellular location">
    <subcellularLocation>
        <location evidence="1">Cell membrane</location>
        <topology evidence="1">Multi-pass membrane protein</topology>
    </subcellularLocation>
</comment>
<evidence type="ECO:0000256" key="8">
    <source>
        <dbReference type="SAM" id="SignalP"/>
    </source>
</evidence>
<dbReference type="OrthoDB" id="5506409at2"/>
<feature type="transmembrane region" description="Helical" evidence="7">
    <location>
        <begin position="69"/>
        <end position="87"/>
    </location>
</feature>
<dbReference type="GO" id="GO:0005886">
    <property type="term" value="C:plasma membrane"/>
    <property type="evidence" value="ECO:0007669"/>
    <property type="project" value="UniProtKB-SubCell"/>
</dbReference>
<dbReference type="PROSITE" id="PS50850">
    <property type="entry name" value="MFS"/>
    <property type="match status" value="1"/>
</dbReference>
<dbReference type="InterPro" id="IPR020846">
    <property type="entry name" value="MFS_dom"/>
</dbReference>
<evidence type="ECO:0000259" key="9">
    <source>
        <dbReference type="PROSITE" id="PS50850"/>
    </source>
</evidence>
<dbReference type="SUPFAM" id="SSF103473">
    <property type="entry name" value="MFS general substrate transporter"/>
    <property type="match status" value="1"/>
</dbReference>
<keyword evidence="4 7" id="KW-0812">Transmembrane</keyword>
<evidence type="ECO:0000313" key="11">
    <source>
        <dbReference type="Proteomes" id="UP000000442"/>
    </source>
</evidence>
<evidence type="ECO:0000256" key="2">
    <source>
        <dbReference type="ARBA" id="ARBA00022448"/>
    </source>
</evidence>
<feature type="transmembrane region" description="Helical" evidence="7">
    <location>
        <begin position="128"/>
        <end position="152"/>
    </location>
</feature>
<dbReference type="PANTHER" id="PTHR23517:SF2">
    <property type="entry name" value="MULTIDRUG RESISTANCE PROTEIN MDTH"/>
    <property type="match status" value="1"/>
</dbReference>
<dbReference type="Pfam" id="PF07690">
    <property type="entry name" value="MFS_1"/>
    <property type="match status" value="1"/>
</dbReference>
<dbReference type="KEGG" id="dat:HRM2_48900"/>
<feature type="domain" description="Major facilitator superfamily (MFS) profile" evidence="9">
    <location>
        <begin position="2"/>
        <end position="195"/>
    </location>
</feature>
<dbReference type="Proteomes" id="UP000000442">
    <property type="component" value="Chromosome"/>
</dbReference>
<dbReference type="GO" id="GO:0022857">
    <property type="term" value="F:transmembrane transporter activity"/>
    <property type="evidence" value="ECO:0007669"/>
    <property type="project" value="InterPro"/>
</dbReference>
<reference evidence="10 11" key="1">
    <citation type="journal article" date="2009" name="Environ. Microbiol.">
        <title>Genome sequence of Desulfobacterium autotrophicum HRM2, a marine sulfate reducer oxidizing organic carbon completely to carbon dioxide.</title>
        <authorList>
            <person name="Strittmatter A.W."/>
            <person name="Liesegang H."/>
            <person name="Rabus R."/>
            <person name="Decker I."/>
            <person name="Amann J."/>
            <person name="Andres S."/>
            <person name="Henne A."/>
            <person name="Fricke W.F."/>
            <person name="Martinez-Arias R."/>
            <person name="Bartels D."/>
            <person name="Goesmann A."/>
            <person name="Krause L."/>
            <person name="Puehler A."/>
            <person name="Klenk H.P."/>
            <person name="Richter M."/>
            <person name="Schuler M."/>
            <person name="Gloeckner F.O."/>
            <person name="Meyerdierks A."/>
            <person name="Gottschalk G."/>
            <person name="Amann R."/>
        </authorList>
    </citation>
    <scope>NUCLEOTIDE SEQUENCE [LARGE SCALE GENOMIC DNA]</scope>
    <source>
        <strain evidence="11">ATCC 43914 / DSM 3382 / HRM2</strain>
    </source>
</reference>
<keyword evidence="3" id="KW-1003">Cell membrane</keyword>
<evidence type="ECO:0000256" key="7">
    <source>
        <dbReference type="SAM" id="Phobius"/>
    </source>
</evidence>
<protein>
    <submittedName>
        <fullName evidence="10">Major facilitator superfamily protein</fullName>
    </submittedName>
</protein>
<evidence type="ECO:0000256" key="1">
    <source>
        <dbReference type="ARBA" id="ARBA00004651"/>
    </source>
</evidence>
<keyword evidence="6 7" id="KW-0472">Membrane</keyword>
<accession>C0QIJ4</accession>
<dbReference type="HOGENOM" id="CLU_1394349_0_0_7"/>
<feature type="transmembrane region" description="Helical" evidence="7">
    <location>
        <begin position="93"/>
        <end position="116"/>
    </location>
</feature>
<dbReference type="Gene3D" id="1.20.1250.20">
    <property type="entry name" value="MFS general substrate transporter like domains"/>
    <property type="match status" value="1"/>
</dbReference>
<dbReference type="EMBL" id="CP001087">
    <property type="protein sequence ID" value="ACN17938.1"/>
    <property type="molecule type" value="Genomic_DNA"/>
</dbReference>
<dbReference type="InterPro" id="IPR011701">
    <property type="entry name" value="MFS"/>
</dbReference>
<dbReference type="RefSeq" id="WP_015906645.1">
    <property type="nucleotide sequence ID" value="NC_012108.1"/>
</dbReference>
<feature type="transmembrane region" description="Helical" evidence="7">
    <location>
        <begin position="35"/>
        <end position="57"/>
    </location>
</feature>